<sequence length="56" mass="6079">MQRLIAHVKRFAREDEGATMVEYGLMVALIAIVCITAVTSIGTNLNLVFSDIAAKL</sequence>
<dbReference type="InterPro" id="IPR007047">
    <property type="entry name" value="Flp_Fap"/>
</dbReference>
<name>A0A1X7CWR3_TRICW</name>
<evidence type="ECO:0000313" key="2">
    <source>
        <dbReference type="EMBL" id="SMF04536.1"/>
    </source>
</evidence>
<dbReference type="AlphaFoldDB" id="A0A1X7CWR3"/>
<reference evidence="3" key="1">
    <citation type="submission" date="2017-04" db="EMBL/GenBank/DDBJ databases">
        <authorList>
            <person name="Varghese N."/>
            <person name="Submissions S."/>
        </authorList>
    </citation>
    <scope>NUCLEOTIDE SEQUENCE [LARGE SCALE GENOMIC DNA]</scope>
    <source>
        <strain evidence="3">Ballard 720</strain>
    </source>
</reference>
<dbReference type="GeneID" id="95552588"/>
<organism evidence="2 3">
    <name type="scientific">Trinickia caryophylli</name>
    <name type="common">Paraburkholderia caryophylli</name>
    <dbReference type="NCBI Taxonomy" id="28094"/>
    <lineage>
        <taxon>Bacteria</taxon>
        <taxon>Pseudomonadati</taxon>
        <taxon>Pseudomonadota</taxon>
        <taxon>Betaproteobacteria</taxon>
        <taxon>Burkholderiales</taxon>
        <taxon>Burkholderiaceae</taxon>
        <taxon>Trinickia</taxon>
    </lineage>
</organism>
<feature type="transmembrane region" description="Helical" evidence="1">
    <location>
        <begin position="21"/>
        <end position="41"/>
    </location>
</feature>
<keyword evidence="1" id="KW-0472">Membrane</keyword>
<keyword evidence="3" id="KW-1185">Reference proteome</keyword>
<dbReference type="OrthoDB" id="5325135at2"/>
<evidence type="ECO:0000313" key="3">
    <source>
        <dbReference type="Proteomes" id="UP000192911"/>
    </source>
</evidence>
<gene>
    <name evidence="2" type="ORF">SAMN06295900_10288</name>
</gene>
<dbReference type="Proteomes" id="UP000192911">
    <property type="component" value="Unassembled WGS sequence"/>
</dbReference>
<proteinExistence type="predicted"/>
<keyword evidence="1" id="KW-1133">Transmembrane helix</keyword>
<evidence type="ECO:0000256" key="1">
    <source>
        <dbReference type="SAM" id="Phobius"/>
    </source>
</evidence>
<protein>
    <submittedName>
        <fullName evidence="2">Pilus assembly protein Flp/PilA</fullName>
    </submittedName>
</protein>
<dbReference type="EMBL" id="FXAH01000002">
    <property type="protein sequence ID" value="SMF04536.1"/>
    <property type="molecule type" value="Genomic_DNA"/>
</dbReference>
<dbReference type="Pfam" id="PF04964">
    <property type="entry name" value="Flp_Fap"/>
    <property type="match status" value="1"/>
</dbReference>
<keyword evidence="1" id="KW-0812">Transmembrane</keyword>
<dbReference type="RefSeq" id="WP_085224657.1">
    <property type="nucleotide sequence ID" value="NZ_BSQD01000002.1"/>
</dbReference>
<dbReference type="STRING" id="28094.SAMN06295900_10288"/>
<accession>A0A1X7CWR3</accession>